<dbReference type="RefSeq" id="WP_127785614.1">
    <property type="nucleotide sequence ID" value="NZ_SACL01000001.1"/>
</dbReference>
<dbReference type="OrthoDB" id="9807890at2"/>
<dbReference type="GO" id="GO:0016791">
    <property type="term" value="F:phosphatase activity"/>
    <property type="evidence" value="ECO:0007669"/>
    <property type="project" value="TreeGrafter"/>
</dbReference>
<evidence type="ECO:0000313" key="2">
    <source>
        <dbReference type="EMBL" id="RVT99012.1"/>
    </source>
</evidence>
<comment type="caution">
    <text evidence="2">The sequence shown here is derived from an EMBL/GenBank/DDBJ whole genome shotgun (WGS) entry which is preliminary data.</text>
</comment>
<dbReference type="GO" id="GO:0005737">
    <property type="term" value="C:cytoplasm"/>
    <property type="evidence" value="ECO:0007669"/>
    <property type="project" value="TreeGrafter"/>
</dbReference>
<dbReference type="GO" id="GO:0008803">
    <property type="term" value="F:bis(5'-nucleosyl)-tetraphosphatase (symmetrical) activity"/>
    <property type="evidence" value="ECO:0007669"/>
    <property type="project" value="TreeGrafter"/>
</dbReference>
<dbReference type="EMBL" id="SACL01000001">
    <property type="protein sequence ID" value="RVT99012.1"/>
    <property type="molecule type" value="Genomic_DNA"/>
</dbReference>
<dbReference type="Proteomes" id="UP000282957">
    <property type="component" value="Unassembled WGS sequence"/>
</dbReference>
<evidence type="ECO:0000259" key="1">
    <source>
        <dbReference type="Pfam" id="PF00149"/>
    </source>
</evidence>
<dbReference type="PANTHER" id="PTHR42850">
    <property type="entry name" value="METALLOPHOSPHOESTERASE"/>
    <property type="match status" value="1"/>
</dbReference>
<feature type="domain" description="Calcineurin-like phosphoesterase" evidence="1">
    <location>
        <begin position="7"/>
        <end position="186"/>
    </location>
</feature>
<dbReference type="GO" id="GO:0110154">
    <property type="term" value="P:RNA decapping"/>
    <property type="evidence" value="ECO:0007669"/>
    <property type="project" value="TreeGrafter"/>
</dbReference>
<dbReference type="InterPro" id="IPR029052">
    <property type="entry name" value="Metallo-depent_PP-like"/>
</dbReference>
<dbReference type="Pfam" id="PF00149">
    <property type="entry name" value="Metallophos"/>
    <property type="match status" value="1"/>
</dbReference>
<keyword evidence="3" id="KW-1185">Reference proteome</keyword>
<dbReference type="InterPro" id="IPR004843">
    <property type="entry name" value="Calcineurin-like_PHP"/>
</dbReference>
<reference evidence="2 3" key="1">
    <citation type="submission" date="2019-01" db="EMBL/GenBank/DDBJ databases">
        <authorList>
            <person name="Chen W.-M."/>
        </authorList>
    </citation>
    <scope>NUCLEOTIDE SEQUENCE [LARGE SCALE GENOMIC DNA]</scope>
    <source>
        <strain evidence="2 3">CCP-6</strain>
    </source>
</reference>
<dbReference type="Gene3D" id="3.60.21.10">
    <property type="match status" value="1"/>
</dbReference>
<dbReference type="InterPro" id="IPR050126">
    <property type="entry name" value="Ap4A_hydrolase"/>
</dbReference>
<dbReference type="AlphaFoldDB" id="A0A437MN11"/>
<protein>
    <submittedName>
        <fullName evidence="2">Serine/threonine protein phosphatase</fullName>
    </submittedName>
</protein>
<sequence>MLPRGERIYAIGDIHGCLDKLKALHAAIRADIKAYPVAQAVVVHLGDYIDRGPDSAGVVRTLMNFELPSIFLMGNHEATALAAMDGDGAACTDWLYNGGDTALRSWGLDPDGPRGAWRPPAEHVAWMRGLRLSYRHGGYLFVHAGIRPGVPLEAQDSEDLIRIRRPFLDSQADHGVIVVHGHTPTRDRLPERHSNRVNLDTGAVYGGPLTCGVFEGEKLEFLSA</sequence>
<evidence type="ECO:0000313" key="3">
    <source>
        <dbReference type="Proteomes" id="UP000282957"/>
    </source>
</evidence>
<dbReference type="PANTHER" id="PTHR42850:SF4">
    <property type="entry name" value="ZINC-DEPENDENT ENDOPOLYPHOSPHATASE"/>
    <property type="match status" value="1"/>
</dbReference>
<proteinExistence type="predicted"/>
<organism evidence="2 3">
    <name type="scientific">Rhodovarius crocodyli</name>
    <dbReference type="NCBI Taxonomy" id="1979269"/>
    <lineage>
        <taxon>Bacteria</taxon>
        <taxon>Pseudomonadati</taxon>
        <taxon>Pseudomonadota</taxon>
        <taxon>Alphaproteobacteria</taxon>
        <taxon>Acetobacterales</taxon>
        <taxon>Roseomonadaceae</taxon>
        <taxon>Rhodovarius</taxon>
    </lineage>
</organism>
<accession>A0A437MN11</accession>
<dbReference type="CDD" id="cd00144">
    <property type="entry name" value="MPP_PPP_family"/>
    <property type="match status" value="1"/>
</dbReference>
<gene>
    <name evidence="2" type="ORF">EOD42_02585</name>
</gene>
<dbReference type="SUPFAM" id="SSF56300">
    <property type="entry name" value="Metallo-dependent phosphatases"/>
    <property type="match status" value="1"/>
</dbReference>
<name>A0A437MN11_9PROT</name>